<name>A0A4V6WKW5_9PEZI</name>
<evidence type="ECO:0000313" key="1">
    <source>
        <dbReference type="EMBL" id="TKA66569.1"/>
    </source>
</evidence>
<gene>
    <name evidence="2" type="ORF">B0A55_08277</name>
    <name evidence="1" type="ORF">B0A55_08448</name>
</gene>
<dbReference type="EMBL" id="NAJQ01000635">
    <property type="protein sequence ID" value="TKA66569.1"/>
    <property type="molecule type" value="Genomic_DNA"/>
</dbReference>
<dbReference type="OrthoDB" id="62952at2759"/>
<protein>
    <recommendedName>
        <fullName evidence="4">F-box domain-containing protein</fullName>
    </recommendedName>
</protein>
<organism evidence="1 3">
    <name type="scientific">Friedmanniomyces simplex</name>
    <dbReference type="NCBI Taxonomy" id="329884"/>
    <lineage>
        <taxon>Eukaryota</taxon>
        <taxon>Fungi</taxon>
        <taxon>Dikarya</taxon>
        <taxon>Ascomycota</taxon>
        <taxon>Pezizomycotina</taxon>
        <taxon>Dothideomycetes</taxon>
        <taxon>Dothideomycetidae</taxon>
        <taxon>Mycosphaerellales</taxon>
        <taxon>Teratosphaeriaceae</taxon>
        <taxon>Friedmanniomyces</taxon>
    </lineage>
</organism>
<evidence type="ECO:0000313" key="2">
    <source>
        <dbReference type="EMBL" id="TKA66736.1"/>
    </source>
</evidence>
<keyword evidence="3" id="KW-1185">Reference proteome</keyword>
<dbReference type="InterPro" id="IPR038883">
    <property type="entry name" value="AN11006-like"/>
</dbReference>
<evidence type="ECO:0000313" key="3">
    <source>
        <dbReference type="Proteomes" id="UP000309340"/>
    </source>
</evidence>
<dbReference type="EMBL" id="NAJQ01000623">
    <property type="protein sequence ID" value="TKA66736.1"/>
    <property type="molecule type" value="Genomic_DNA"/>
</dbReference>
<accession>A0A4V6WKW5</accession>
<reference evidence="1 3" key="1">
    <citation type="submission" date="2017-03" db="EMBL/GenBank/DDBJ databases">
        <title>Genomes of endolithic fungi from Antarctica.</title>
        <authorList>
            <person name="Coleine C."/>
            <person name="Masonjones S."/>
            <person name="Stajich J.E."/>
        </authorList>
    </citation>
    <scope>NUCLEOTIDE SEQUENCE [LARGE SCALE GENOMIC DNA]</scope>
    <source>
        <strain evidence="1 3">CCFEE 5184</strain>
    </source>
</reference>
<comment type="caution">
    <text evidence="1">The sequence shown here is derived from an EMBL/GenBank/DDBJ whole genome shotgun (WGS) entry which is preliminary data.</text>
</comment>
<dbReference type="PANTHER" id="PTHR42085:SF2">
    <property type="entry name" value="F-BOX DOMAIN-CONTAINING PROTEIN"/>
    <property type="match status" value="1"/>
</dbReference>
<dbReference type="Proteomes" id="UP000309340">
    <property type="component" value="Unassembled WGS sequence"/>
</dbReference>
<proteinExistence type="predicted"/>
<dbReference type="PANTHER" id="PTHR42085">
    <property type="entry name" value="F-BOX DOMAIN-CONTAINING PROTEIN"/>
    <property type="match status" value="1"/>
</dbReference>
<dbReference type="AlphaFoldDB" id="A0A4V6WKW5"/>
<sequence>MANMTTKPDSRGPVGLLALPSELRLQIYAHVLVDRHEARQITFKHRPHLTCSFAAVKEPPLLFVSHQVRAEALPEFYGRNTFHYAKLSALAYWLVRLTPEKLAMIRQIRGFQLPCEVRMDQDLYDARKEAWQVERSLALAGVKLQPGVLRMPAKCRVTGKCVVWWVSCNSFVLVGTRADGGSTEVVRKVDASRYLKRKQDAQTALQSDVIEAMWRAVAASGRCRCQACAPSVAKTPAAAKKTSPPSGASIGS</sequence>
<evidence type="ECO:0008006" key="4">
    <source>
        <dbReference type="Google" id="ProtNLM"/>
    </source>
</evidence>